<evidence type="ECO:0000256" key="2">
    <source>
        <dbReference type="ARBA" id="ARBA00023125"/>
    </source>
</evidence>
<dbReference type="PANTHER" id="PTHR43537:SF5">
    <property type="entry name" value="UXU OPERON TRANSCRIPTIONAL REGULATOR"/>
    <property type="match status" value="1"/>
</dbReference>
<dbReference type="InterPro" id="IPR008920">
    <property type="entry name" value="TF_FadR/GntR_C"/>
</dbReference>
<feature type="domain" description="HTH gntR-type" evidence="4">
    <location>
        <begin position="16"/>
        <end position="84"/>
    </location>
</feature>
<dbReference type="SUPFAM" id="SSF46785">
    <property type="entry name" value="Winged helix' DNA-binding domain"/>
    <property type="match status" value="1"/>
</dbReference>
<dbReference type="GO" id="GO:0003700">
    <property type="term" value="F:DNA-binding transcription factor activity"/>
    <property type="evidence" value="ECO:0007669"/>
    <property type="project" value="InterPro"/>
</dbReference>
<keyword evidence="5" id="KW-0670">Pyruvate</keyword>
<dbReference type="AlphaFoldDB" id="A0A485M467"/>
<dbReference type="PRINTS" id="PR00035">
    <property type="entry name" value="HTHGNTR"/>
</dbReference>
<dbReference type="PROSITE" id="PS50949">
    <property type="entry name" value="HTH_GNTR"/>
    <property type="match status" value="1"/>
</dbReference>
<dbReference type="SMART" id="SM00345">
    <property type="entry name" value="HTH_GNTR"/>
    <property type="match status" value="1"/>
</dbReference>
<reference evidence="5" key="1">
    <citation type="submission" date="2019-03" db="EMBL/GenBank/DDBJ databases">
        <authorList>
            <person name="Hao L."/>
        </authorList>
    </citation>
    <scope>NUCLEOTIDE SEQUENCE</scope>
</reference>
<dbReference type="Pfam" id="PF00392">
    <property type="entry name" value="GntR"/>
    <property type="match status" value="1"/>
</dbReference>
<dbReference type="SUPFAM" id="SSF48008">
    <property type="entry name" value="GntR ligand-binding domain-like"/>
    <property type="match status" value="1"/>
</dbReference>
<evidence type="ECO:0000256" key="3">
    <source>
        <dbReference type="ARBA" id="ARBA00023163"/>
    </source>
</evidence>
<name>A0A485M467_9ZZZZ</name>
<evidence type="ECO:0000256" key="1">
    <source>
        <dbReference type="ARBA" id="ARBA00023015"/>
    </source>
</evidence>
<dbReference type="Gene3D" id="1.20.120.530">
    <property type="entry name" value="GntR ligand-binding domain-like"/>
    <property type="match status" value="1"/>
</dbReference>
<keyword evidence="2" id="KW-0238">DNA-binding</keyword>
<accession>A0A485M467</accession>
<keyword evidence="1" id="KW-0805">Transcription regulation</keyword>
<dbReference type="InterPro" id="IPR000524">
    <property type="entry name" value="Tscrpt_reg_HTH_GntR"/>
</dbReference>
<dbReference type="InterPro" id="IPR036390">
    <property type="entry name" value="WH_DNA-bd_sf"/>
</dbReference>
<dbReference type="InterPro" id="IPR036388">
    <property type="entry name" value="WH-like_DNA-bd_sf"/>
</dbReference>
<proteinExistence type="predicted"/>
<dbReference type="InterPro" id="IPR011711">
    <property type="entry name" value="GntR_C"/>
</dbReference>
<dbReference type="PANTHER" id="PTHR43537">
    <property type="entry name" value="TRANSCRIPTIONAL REGULATOR, GNTR FAMILY"/>
    <property type="match status" value="1"/>
</dbReference>
<dbReference type="Gene3D" id="1.10.10.10">
    <property type="entry name" value="Winged helix-like DNA-binding domain superfamily/Winged helix DNA-binding domain"/>
    <property type="match status" value="1"/>
</dbReference>
<keyword evidence="3" id="KW-0804">Transcription</keyword>
<dbReference type="Pfam" id="PF07729">
    <property type="entry name" value="FCD"/>
    <property type="match status" value="1"/>
</dbReference>
<evidence type="ECO:0000259" key="4">
    <source>
        <dbReference type="PROSITE" id="PS50949"/>
    </source>
</evidence>
<evidence type="ECO:0000313" key="5">
    <source>
        <dbReference type="EMBL" id="VFU18103.1"/>
    </source>
</evidence>
<dbReference type="CDD" id="cd07377">
    <property type="entry name" value="WHTH_GntR"/>
    <property type="match status" value="1"/>
</dbReference>
<dbReference type="EMBL" id="CAADRM010000144">
    <property type="protein sequence ID" value="VFU18103.1"/>
    <property type="molecule type" value="Genomic_DNA"/>
</dbReference>
<protein>
    <submittedName>
        <fullName evidence="5">Pyruvate dehydrogenase complex repressor</fullName>
    </submittedName>
</protein>
<organism evidence="5">
    <name type="scientific">anaerobic digester metagenome</name>
    <dbReference type="NCBI Taxonomy" id="1263854"/>
    <lineage>
        <taxon>unclassified sequences</taxon>
        <taxon>metagenomes</taxon>
        <taxon>ecological metagenomes</taxon>
    </lineage>
</organism>
<sequence length="248" mass="28094">MKKTKLTGLSRIEKSPDIPTLVMNQIIDLIAQGKLKIGEKLPSEQEMTELFGISRISLREAMKLLEAKGYIESRDRKGKYVRSLTDNVKTSIEDLISVNHDKIWELLAVRRLIDSEAAYLAAMNVTKEQKKRFKKIIDRLSVIGADKVLVSKEGGKLYSDFFDILADSTKNTIFVHLRETIAHVLTGAFPYSRKKLARIEGSSTAIVDQLMKVYNAIEKRDADAAKAYTVEHIDYIEKSLKKAFKEEG</sequence>
<dbReference type="GO" id="GO:0003677">
    <property type="term" value="F:DNA binding"/>
    <property type="evidence" value="ECO:0007669"/>
    <property type="project" value="UniProtKB-KW"/>
</dbReference>
<dbReference type="SMART" id="SM00895">
    <property type="entry name" value="FCD"/>
    <property type="match status" value="1"/>
</dbReference>
<gene>
    <name evidence="5" type="primary">pdhR</name>
    <name evidence="5" type="ORF">SCFA_770006</name>
</gene>